<gene>
    <name evidence="1" type="ORF">UFOPK1395_00549</name>
</gene>
<evidence type="ECO:0000313" key="1">
    <source>
        <dbReference type="EMBL" id="CAB4532770.1"/>
    </source>
</evidence>
<reference evidence="1" key="1">
    <citation type="submission" date="2020-05" db="EMBL/GenBank/DDBJ databases">
        <authorList>
            <person name="Chiriac C."/>
            <person name="Salcher M."/>
            <person name="Ghai R."/>
            <person name="Kavagutti S V."/>
        </authorList>
    </citation>
    <scope>NUCLEOTIDE SEQUENCE</scope>
</reference>
<dbReference type="AlphaFoldDB" id="A0A6J6B0S3"/>
<organism evidence="1">
    <name type="scientific">freshwater metagenome</name>
    <dbReference type="NCBI Taxonomy" id="449393"/>
    <lineage>
        <taxon>unclassified sequences</taxon>
        <taxon>metagenomes</taxon>
        <taxon>ecological metagenomes</taxon>
    </lineage>
</organism>
<accession>A0A6J6B0S3</accession>
<proteinExistence type="predicted"/>
<protein>
    <submittedName>
        <fullName evidence="1">Unannotated protein</fullName>
    </submittedName>
</protein>
<dbReference type="EMBL" id="CAEZSB010000042">
    <property type="protein sequence ID" value="CAB4532770.1"/>
    <property type="molecule type" value="Genomic_DNA"/>
</dbReference>
<name>A0A6J6B0S3_9ZZZZ</name>
<sequence>MPEIRPELNRVIAKAETIKPIAALFTPNDFAKTGIAGITMPNPTATKKDAATRIETSRGSSLNGERIKLKILRLLLRVPLRNP</sequence>